<evidence type="ECO:0000259" key="9">
    <source>
        <dbReference type="PROSITE" id="PS50206"/>
    </source>
</evidence>
<dbReference type="GO" id="GO:0005886">
    <property type="term" value="C:plasma membrane"/>
    <property type="evidence" value="ECO:0007669"/>
    <property type="project" value="TreeGrafter"/>
</dbReference>
<keyword evidence="4 8" id="KW-0812">Transmembrane</keyword>
<dbReference type="GO" id="GO:0015205">
    <property type="term" value="F:nucleobase transmembrane transporter activity"/>
    <property type="evidence" value="ECO:0007669"/>
    <property type="project" value="TreeGrafter"/>
</dbReference>
<evidence type="ECO:0000313" key="11">
    <source>
        <dbReference type="Proteomes" id="UP001140217"/>
    </source>
</evidence>
<dbReference type="GO" id="GO:0034257">
    <property type="term" value="F:nicotinamide riboside transmembrane transporter activity"/>
    <property type="evidence" value="ECO:0007669"/>
    <property type="project" value="TreeGrafter"/>
</dbReference>
<evidence type="ECO:0000256" key="3">
    <source>
        <dbReference type="ARBA" id="ARBA00022448"/>
    </source>
</evidence>
<dbReference type="EMBL" id="JANBUL010000024">
    <property type="protein sequence ID" value="KAJ2784566.1"/>
    <property type="molecule type" value="Genomic_DNA"/>
</dbReference>
<evidence type="ECO:0000256" key="2">
    <source>
        <dbReference type="ARBA" id="ARBA00007965"/>
    </source>
</evidence>
<feature type="transmembrane region" description="Helical" evidence="8">
    <location>
        <begin position="12"/>
        <end position="37"/>
    </location>
</feature>
<feature type="transmembrane region" description="Helical" evidence="8">
    <location>
        <begin position="380"/>
        <end position="398"/>
    </location>
</feature>
<dbReference type="Proteomes" id="UP001140217">
    <property type="component" value="Unassembled WGS sequence"/>
</dbReference>
<feature type="transmembrane region" description="Helical" evidence="8">
    <location>
        <begin position="451"/>
        <end position="474"/>
    </location>
</feature>
<sequence>MATGERYLYWRFVALGVATLAIWNAYIVSSGFFRWVLRGTPFESSFESVFSVVSNSVNLAALSYALYTQAAADHDRRIRRSLHATAAAFAAVSLVAALGIGGYAALATALLALCVASVAAAYIQCSVLGIAAPLPPSCAEAYMGGQAIAGTVASAAQLAVVYSGPTGESSSIAATATAIDGHLQVRTAAYFGVGAAFLALCVGAWRQLHVRLARTGDGQRLPGGHTATPAGALRSAMQEGSPSMLRARVAEHTPAAGDPGDPGDQTELDMAGPGGGYAPAPTGGPPPARTLPKWLASLGLQNAQPIYATYAEIRPFAAICGMAMAQTLAVFPPLTEAVVSSPQAALPVAHLTAWHFFVFNVADYAGRLSTQWLPGRSLRALWWAAHARWLLVPVLLLFPTAATLPLPSRTLALRSDPLFLAVVFALGWSNGWIATTALIHGPRHATNKELAGSILGLAMCIGLVVGAVASYPVLLAASMR</sequence>
<feature type="transmembrane region" description="Helical" evidence="8">
    <location>
        <begin position="188"/>
        <end position="205"/>
    </location>
</feature>
<dbReference type="GO" id="GO:0000329">
    <property type="term" value="C:fungal-type vacuole membrane"/>
    <property type="evidence" value="ECO:0007669"/>
    <property type="project" value="TreeGrafter"/>
</dbReference>
<organism evidence="10 11">
    <name type="scientific">Coemansia javaensis</name>
    <dbReference type="NCBI Taxonomy" id="2761396"/>
    <lineage>
        <taxon>Eukaryota</taxon>
        <taxon>Fungi</taxon>
        <taxon>Fungi incertae sedis</taxon>
        <taxon>Zoopagomycota</taxon>
        <taxon>Kickxellomycotina</taxon>
        <taxon>Kickxellomycetes</taxon>
        <taxon>Kickxellales</taxon>
        <taxon>Kickxellaceae</taxon>
        <taxon>Coemansia</taxon>
    </lineage>
</organism>
<feature type="region of interest" description="Disordered" evidence="7">
    <location>
        <begin position="253"/>
        <end position="288"/>
    </location>
</feature>
<feature type="transmembrane region" description="Helical" evidence="8">
    <location>
        <begin position="141"/>
        <end position="162"/>
    </location>
</feature>
<comment type="caution">
    <text evidence="10">The sequence shown here is derived from an EMBL/GenBank/DDBJ whole genome shotgun (WGS) entry which is preliminary data.</text>
</comment>
<dbReference type="PANTHER" id="PTHR10332:SF88">
    <property type="entry name" value="EQUILIBRATIVE NUCLEOSIDE TRANSPORTER 1, ISOFORM A"/>
    <property type="match status" value="1"/>
</dbReference>
<dbReference type="AlphaFoldDB" id="A0A9W8LL93"/>
<feature type="transmembrane region" description="Helical" evidence="8">
    <location>
        <begin position="49"/>
        <end position="70"/>
    </location>
</feature>
<dbReference type="InterPro" id="IPR001763">
    <property type="entry name" value="Rhodanese-like_dom"/>
</dbReference>
<evidence type="ECO:0000256" key="1">
    <source>
        <dbReference type="ARBA" id="ARBA00004141"/>
    </source>
</evidence>
<keyword evidence="5 8" id="KW-1133">Transmembrane helix</keyword>
<proteinExistence type="inferred from homology"/>
<keyword evidence="11" id="KW-1185">Reference proteome</keyword>
<evidence type="ECO:0000256" key="4">
    <source>
        <dbReference type="ARBA" id="ARBA00022692"/>
    </source>
</evidence>
<protein>
    <recommendedName>
        <fullName evidence="9">Rhodanese domain-containing protein</fullName>
    </recommendedName>
</protein>
<evidence type="ECO:0000256" key="7">
    <source>
        <dbReference type="SAM" id="MobiDB-lite"/>
    </source>
</evidence>
<dbReference type="InterPro" id="IPR002259">
    <property type="entry name" value="Eqnu_transpt"/>
</dbReference>
<comment type="similarity">
    <text evidence="2">Belongs to the SLC29A/ENT transporter (TC 2.A.57) family.</text>
</comment>
<feature type="transmembrane region" description="Helical" evidence="8">
    <location>
        <begin position="110"/>
        <end position="134"/>
    </location>
</feature>
<evidence type="ECO:0000313" key="10">
    <source>
        <dbReference type="EMBL" id="KAJ2784566.1"/>
    </source>
</evidence>
<accession>A0A9W8LL93</accession>
<evidence type="ECO:0000256" key="5">
    <source>
        <dbReference type="ARBA" id="ARBA00022989"/>
    </source>
</evidence>
<keyword evidence="6 8" id="KW-0472">Membrane</keyword>
<gene>
    <name evidence="10" type="ORF">H4R18_001031</name>
</gene>
<name>A0A9W8LL93_9FUNG</name>
<dbReference type="PANTHER" id="PTHR10332">
    <property type="entry name" value="EQUILIBRATIVE NUCLEOSIDE TRANSPORTER"/>
    <property type="match status" value="1"/>
</dbReference>
<comment type="subcellular location">
    <subcellularLocation>
        <location evidence="1">Membrane</location>
        <topology evidence="1">Multi-pass membrane protein</topology>
    </subcellularLocation>
</comment>
<dbReference type="OrthoDB" id="10261753at2759"/>
<evidence type="ECO:0000256" key="8">
    <source>
        <dbReference type="SAM" id="Phobius"/>
    </source>
</evidence>
<dbReference type="Pfam" id="PF01733">
    <property type="entry name" value="Nucleoside_tran"/>
    <property type="match status" value="1"/>
</dbReference>
<dbReference type="PROSITE" id="PS50206">
    <property type="entry name" value="RHODANESE_3"/>
    <property type="match status" value="1"/>
</dbReference>
<evidence type="ECO:0000256" key="6">
    <source>
        <dbReference type="ARBA" id="ARBA00023136"/>
    </source>
</evidence>
<reference evidence="10" key="1">
    <citation type="submission" date="2022-07" db="EMBL/GenBank/DDBJ databases">
        <title>Phylogenomic reconstructions and comparative analyses of Kickxellomycotina fungi.</title>
        <authorList>
            <person name="Reynolds N.K."/>
            <person name="Stajich J.E."/>
            <person name="Barry K."/>
            <person name="Grigoriev I.V."/>
            <person name="Crous P."/>
            <person name="Smith M.E."/>
        </authorList>
    </citation>
    <scope>NUCLEOTIDE SEQUENCE</scope>
    <source>
        <strain evidence="10">NBRC 105414</strain>
    </source>
</reference>
<feature type="transmembrane region" description="Helical" evidence="8">
    <location>
        <begin position="418"/>
        <end position="439"/>
    </location>
</feature>
<feature type="domain" description="Rhodanese" evidence="9">
    <location>
        <begin position="7"/>
        <end position="44"/>
    </location>
</feature>
<feature type="transmembrane region" description="Helical" evidence="8">
    <location>
        <begin position="82"/>
        <end position="104"/>
    </location>
</feature>
<keyword evidence="3" id="KW-0813">Transport</keyword>